<protein>
    <submittedName>
        <fullName evidence="2">Uncharacterized protein</fullName>
    </submittedName>
</protein>
<dbReference type="EMBL" id="BMAT01007460">
    <property type="protein sequence ID" value="GFR64797.1"/>
    <property type="molecule type" value="Genomic_DNA"/>
</dbReference>
<sequence>MKFFQVGLALCLVVALVHGQDVDEAEEILTVLGITSDMTPDEIFDRATQLAAIVNKALDHFSGHASDTDANKLKGMTSRAITYLDSVLDTLDSLDKDELYYVSSLVLVEGEQFLYDVLESVGINITAATKTVFKDAVIEIMADFEAETVDSTKEEVKEIVLLEVQQLKAIINKLNGYLVSRDVTAVAGFVQSIKQKISDRLAGSQGKTYDEFKDGIHDFLLSVMTLIFNADS</sequence>
<proteinExistence type="predicted"/>
<name>A0AAV4EUU3_9GAST</name>
<reference evidence="2 3" key="1">
    <citation type="journal article" date="2021" name="Elife">
        <title>Chloroplast acquisition without the gene transfer in kleptoplastic sea slugs, Plakobranchus ocellatus.</title>
        <authorList>
            <person name="Maeda T."/>
            <person name="Takahashi S."/>
            <person name="Yoshida T."/>
            <person name="Shimamura S."/>
            <person name="Takaki Y."/>
            <person name="Nagai Y."/>
            <person name="Toyoda A."/>
            <person name="Suzuki Y."/>
            <person name="Arimoto A."/>
            <person name="Ishii H."/>
            <person name="Satoh N."/>
            <person name="Nishiyama T."/>
            <person name="Hasebe M."/>
            <person name="Maruyama T."/>
            <person name="Minagawa J."/>
            <person name="Obokata J."/>
            <person name="Shigenobu S."/>
        </authorList>
    </citation>
    <scope>NUCLEOTIDE SEQUENCE [LARGE SCALE GENOMIC DNA]</scope>
</reference>
<keyword evidence="3" id="KW-1185">Reference proteome</keyword>
<evidence type="ECO:0000313" key="2">
    <source>
        <dbReference type="EMBL" id="GFR64797.1"/>
    </source>
</evidence>
<evidence type="ECO:0000256" key="1">
    <source>
        <dbReference type="SAM" id="SignalP"/>
    </source>
</evidence>
<accession>A0AAV4EUU3</accession>
<gene>
    <name evidence="2" type="ORF">ElyMa_003641200</name>
</gene>
<evidence type="ECO:0000313" key="3">
    <source>
        <dbReference type="Proteomes" id="UP000762676"/>
    </source>
</evidence>
<keyword evidence="1" id="KW-0732">Signal</keyword>
<feature type="signal peptide" evidence="1">
    <location>
        <begin position="1"/>
        <end position="19"/>
    </location>
</feature>
<dbReference type="Proteomes" id="UP000762676">
    <property type="component" value="Unassembled WGS sequence"/>
</dbReference>
<feature type="chain" id="PRO_5043853634" evidence="1">
    <location>
        <begin position="20"/>
        <end position="232"/>
    </location>
</feature>
<organism evidence="2 3">
    <name type="scientific">Elysia marginata</name>
    <dbReference type="NCBI Taxonomy" id="1093978"/>
    <lineage>
        <taxon>Eukaryota</taxon>
        <taxon>Metazoa</taxon>
        <taxon>Spiralia</taxon>
        <taxon>Lophotrochozoa</taxon>
        <taxon>Mollusca</taxon>
        <taxon>Gastropoda</taxon>
        <taxon>Heterobranchia</taxon>
        <taxon>Euthyneura</taxon>
        <taxon>Panpulmonata</taxon>
        <taxon>Sacoglossa</taxon>
        <taxon>Placobranchoidea</taxon>
        <taxon>Plakobranchidae</taxon>
        <taxon>Elysia</taxon>
    </lineage>
</organism>
<dbReference type="AlphaFoldDB" id="A0AAV4EUU3"/>
<comment type="caution">
    <text evidence="2">The sequence shown here is derived from an EMBL/GenBank/DDBJ whole genome shotgun (WGS) entry which is preliminary data.</text>
</comment>